<dbReference type="InterPro" id="IPR007324">
    <property type="entry name" value="Sugar-bd_dom_put"/>
</dbReference>
<evidence type="ECO:0000256" key="1">
    <source>
        <dbReference type="ARBA" id="ARBA00010466"/>
    </source>
</evidence>
<keyword evidence="3" id="KW-0238">DNA-binding</keyword>
<proteinExistence type="inferred from homology"/>
<evidence type="ECO:0000313" key="6">
    <source>
        <dbReference type="EMBL" id="PNR98268.1"/>
    </source>
</evidence>
<dbReference type="AlphaFoldDB" id="A0A2K1P643"/>
<organism evidence="6 7">
    <name type="scientific">Petrotoga mexicana DSM 14811</name>
    <dbReference type="NCBI Taxonomy" id="1122954"/>
    <lineage>
        <taxon>Bacteria</taxon>
        <taxon>Thermotogati</taxon>
        <taxon>Thermotogota</taxon>
        <taxon>Thermotogae</taxon>
        <taxon>Petrotogales</taxon>
        <taxon>Petrotogaceae</taxon>
        <taxon>Petrotoga</taxon>
    </lineage>
</organism>
<gene>
    <name evidence="6" type="ORF">X927_08945</name>
</gene>
<dbReference type="Gene3D" id="1.10.10.60">
    <property type="entry name" value="Homeodomain-like"/>
    <property type="match status" value="1"/>
</dbReference>
<evidence type="ECO:0000256" key="4">
    <source>
        <dbReference type="ARBA" id="ARBA00023163"/>
    </source>
</evidence>
<comment type="caution">
    <text evidence="6">The sequence shown here is derived from an EMBL/GenBank/DDBJ whole genome shotgun (WGS) entry which is preliminary data.</text>
</comment>
<dbReference type="GO" id="GO:0003677">
    <property type="term" value="F:DNA binding"/>
    <property type="evidence" value="ECO:0007669"/>
    <property type="project" value="UniProtKB-KW"/>
</dbReference>
<dbReference type="PANTHER" id="PTHR34294">
    <property type="entry name" value="TRANSCRIPTIONAL REGULATOR-RELATED"/>
    <property type="match status" value="1"/>
</dbReference>
<sequence length="322" mass="36772">MDDKLLFDVAVDYYINKKLQKEIAKELGVSRVQVSKYLKLASERGIVKIEITPPEISNENQKKYQELFNNIFGLNKLLLAPSYSNPERLLYSMCQVAGEYISSQLPNEPYNVGIGWGNTMTKLALTYDFSLKNEWNVVPLSGGISKISDERFNINYIVQSFAKNLNSKFTLIYLPFILEKGIKENITSSSEYKKIVNFWEKLDVVIASVGYSISRSPLFRQNVIEGKYINQLEQLNIVGDILTHYFDIQGNVYDLEFIEDIINISINQYKKAKLKIVVAGGLHKVESIIGLLRGKLVDVLITDQKTAENVLNYVYEEGEDSY</sequence>
<evidence type="ECO:0000259" key="5">
    <source>
        <dbReference type="Pfam" id="PF04198"/>
    </source>
</evidence>
<dbReference type="Proteomes" id="UP000236604">
    <property type="component" value="Unassembled WGS sequence"/>
</dbReference>
<dbReference type="Gene3D" id="3.40.50.1360">
    <property type="match status" value="1"/>
</dbReference>
<name>A0A2K1P643_9BACT</name>
<comment type="similarity">
    <text evidence="1">Belongs to the SorC transcriptional regulatory family.</text>
</comment>
<dbReference type="Pfam" id="PF04198">
    <property type="entry name" value="Sugar-bind"/>
    <property type="match status" value="1"/>
</dbReference>
<dbReference type="PANTHER" id="PTHR34294:SF1">
    <property type="entry name" value="TRANSCRIPTIONAL REGULATOR LSRR"/>
    <property type="match status" value="1"/>
</dbReference>
<evidence type="ECO:0000256" key="3">
    <source>
        <dbReference type="ARBA" id="ARBA00023125"/>
    </source>
</evidence>
<feature type="domain" description="Sugar-binding" evidence="5">
    <location>
        <begin position="60"/>
        <end position="312"/>
    </location>
</feature>
<reference evidence="6 7" key="1">
    <citation type="submission" date="2013-12" db="EMBL/GenBank/DDBJ databases">
        <title>Comparative genomics of Petrotoga isolates.</title>
        <authorList>
            <person name="Nesbo C.L."/>
            <person name="Charchuk R."/>
            <person name="Chow K."/>
        </authorList>
    </citation>
    <scope>NUCLEOTIDE SEQUENCE [LARGE SCALE GENOMIC DNA]</scope>
    <source>
        <strain evidence="6 7">DSM 14811</strain>
    </source>
</reference>
<dbReference type="EMBL" id="AZRN01000034">
    <property type="protein sequence ID" value="PNR98268.1"/>
    <property type="molecule type" value="Genomic_DNA"/>
</dbReference>
<dbReference type="InterPro" id="IPR051054">
    <property type="entry name" value="SorC_transcr_regulators"/>
</dbReference>
<dbReference type="InterPro" id="IPR037171">
    <property type="entry name" value="NagB/RpiA_transferase-like"/>
</dbReference>
<evidence type="ECO:0000313" key="7">
    <source>
        <dbReference type="Proteomes" id="UP000236604"/>
    </source>
</evidence>
<dbReference type="GO" id="GO:0030246">
    <property type="term" value="F:carbohydrate binding"/>
    <property type="evidence" value="ECO:0007669"/>
    <property type="project" value="InterPro"/>
</dbReference>
<accession>A0A2K1P643</accession>
<keyword evidence="7" id="KW-1185">Reference proteome</keyword>
<evidence type="ECO:0000256" key="2">
    <source>
        <dbReference type="ARBA" id="ARBA00023015"/>
    </source>
</evidence>
<dbReference type="SUPFAM" id="SSF100950">
    <property type="entry name" value="NagB/RpiA/CoA transferase-like"/>
    <property type="match status" value="1"/>
</dbReference>
<keyword evidence="2" id="KW-0805">Transcription regulation</keyword>
<keyword evidence="4" id="KW-0804">Transcription</keyword>
<protein>
    <submittedName>
        <fullName evidence="6">Transcriptional regulator</fullName>
    </submittedName>
</protein>